<dbReference type="FunFam" id="3.40.50.720:FF:000077">
    <property type="entry name" value="L-threonine 3-dehydrogenase, mitochondrial"/>
    <property type="match status" value="1"/>
</dbReference>
<dbReference type="SUPFAM" id="SSF51735">
    <property type="entry name" value="NAD(P)-binding Rossmann-fold domains"/>
    <property type="match status" value="1"/>
</dbReference>
<organism evidence="3 4">
    <name type="scientific">Marseilla massiliensis</name>
    <dbReference type="NCBI Taxonomy" id="1841864"/>
    <lineage>
        <taxon>Bacteria</taxon>
        <taxon>Pseudomonadati</taxon>
        <taxon>Bacteroidota</taxon>
        <taxon>Bacteroidia</taxon>
        <taxon>Bacteroidales</taxon>
        <taxon>Prevotellaceae</taxon>
        <taxon>Marseilla</taxon>
    </lineage>
</organism>
<comment type="similarity">
    <text evidence="1">Belongs to the NAD(P)-dependent epimerase/dehydratase family.</text>
</comment>
<dbReference type="Proteomes" id="UP000764045">
    <property type="component" value="Unassembled WGS sequence"/>
</dbReference>
<accession>A0A938WN06</accession>
<gene>
    <name evidence="3" type="ORF">H6B30_11135</name>
</gene>
<proteinExistence type="inferred from homology"/>
<evidence type="ECO:0000313" key="3">
    <source>
        <dbReference type="EMBL" id="MBM6662295.1"/>
    </source>
</evidence>
<dbReference type="Pfam" id="PF01370">
    <property type="entry name" value="Epimerase"/>
    <property type="match status" value="1"/>
</dbReference>
<evidence type="ECO:0000313" key="4">
    <source>
        <dbReference type="Proteomes" id="UP000764045"/>
    </source>
</evidence>
<evidence type="ECO:0000256" key="1">
    <source>
        <dbReference type="ARBA" id="ARBA00007637"/>
    </source>
</evidence>
<dbReference type="GO" id="GO:0008743">
    <property type="term" value="F:L-threonine 3-dehydrogenase activity"/>
    <property type="evidence" value="ECO:0007669"/>
    <property type="project" value="TreeGrafter"/>
</dbReference>
<dbReference type="PANTHER" id="PTHR42687:SF1">
    <property type="entry name" value="L-THREONINE 3-DEHYDROGENASE, MITOCHONDRIAL"/>
    <property type="match status" value="1"/>
</dbReference>
<dbReference type="InterPro" id="IPR036291">
    <property type="entry name" value="NAD(P)-bd_dom_sf"/>
</dbReference>
<dbReference type="GO" id="GO:0006567">
    <property type="term" value="P:L-threonine catabolic process"/>
    <property type="evidence" value="ECO:0007669"/>
    <property type="project" value="TreeGrafter"/>
</dbReference>
<sequence length="334" mass="37013">MKNVLIIGSTGQIGSELTMKLRGLYNGNIVAGYIPGAEPTGELKESGPSAIVDVTNEQQIAEAVSKYKIDTIYNLAALLSAVAESKPQMAWKIGMGGLFNVLEVARTMHCAVFTPSSIGVFGDDTPKDKTPQDTIRNPRTMYGVTKVSGELLSDYYHNRFGVDTRSVRFPGLISYVTPPGGGTTDYAVDIYYSAVKGETFKCPIAAGTYMDMMYMPDALRAAIEIMEADPDKFVHRNSFNIASMSFEPDTIYNKIKEYIPEFKMVYEVDPLRQAIAESWPNSLDDTCARQEWGWKPEYDLDAMTKDMIEKLRIRFGKSDAPSACNQCQESVLTL</sequence>
<comment type="caution">
    <text evidence="3">The sequence shown here is derived from an EMBL/GenBank/DDBJ whole genome shotgun (WGS) entry which is preliminary data.</text>
</comment>
<reference evidence="3 4" key="1">
    <citation type="journal article" date="2021" name="Sci. Rep.">
        <title>The distribution of antibiotic resistance genes in chicken gut microbiota commensals.</title>
        <authorList>
            <person name="Juricova H."/>
            <person name="Matiasovicova J."/>
            <person name="Kubasova T."/>
            <person name="Cejkova D."/>
            <person name="Rychlik I."/>
        </authorList>
    </citation>
    <scope>NUCLEOTIDE SEQUENCE [LARGE SCALE GENOMIC DNA]</scope>
    <source>
        <strain evidence="3 4">An819</strain>
    </source>
</reference>
<dbReference type="InterPro" id="IPR051225">
    <property type="entry name" value="NAD(P)_epim/dehydratase"/>
</dbReference>
<keyword evidence="4" id="KW-1185">Reference proteome</keyword>
<dbReference type="EMBL" id="JACJJL010000019">
    <property type="protein sequence ID" value="MBM6662295.1"/>
    <property type="molecule type" value="Genomic_DNA"/>
</dbReference>
<dbReference type="RefSeq" id="WP_205110607.1">
    <property type="nucleotide sequence ID" value="NZ_JACJJL010000019.1"/>
</dbReference>
<dbReference type="PANTHER" id="PTHR42687">
    <property type="entry name" value="L-THREONINE 3-DEHYDROGENASE"/>
    <property type="match status" value="1"/>
</dbReference>
<feature type="domain" description="NAD-dependent epimerase/dehydratase" evidence="2">
    <location>
        <begin position="4"/>
        <end position="242"/>
    </location>
</feature>
<dbReference type="InterPro" id="IPR001509">
    <property type="entry name" value="Epimerase_deHydtase"/>
</dbReference>
<name>A0A938WN06_9BACT</name>
<dbReference type="AlphaFoldDB" id="A0A938WN06"/>
<protein>
    <submittedName>
        <fullName evidence="3">NAD-dependent epimerase/dehydratase family protein</fullName>
    </submittedName>
</protein>
<dbReference type="Gene3D" id="3.40.50.720">
    <property type="entry name" value="NAD(P)-binding Rossmann-like Domain"/>
    <property type="match status" value="1"/>
</dbReference>
<evidence type="ECO:0000259" key="2">
    <source>
        <dbReference type="Pfam" id="PF01370"/>
    </source>
</evidence>